<dbReference type="SMART" id="SM01011">
    <property type="entry name" value="AMP_N"/>
    <property type="match status" value="1"/>
</dbReference>
<feature type="non-terminal residue" evidence="8">
    <location>
        <position position="231"/>
    </location>
</feature>
<dbReference type="GO" id="GO:0070006">
    <property type="term" value="F:metalloaminopeptidase activity"/>
    <property type="evidence" value="ECO:0007669"/>
    <property type="project" value="InterPro"/>
</dbReference>
<feature type="domain" description="Aminopeptidase P N-terminal" evidence="7">
    <location>
        <begin position="14"/>
        <end position="149"/>
    </location>
</feature>
<dbReference type="Gene3D" id="3.40.350.10">
    <property type="entry name" value="Creatinase/prolidase N-terminal domain"/>
    <property type="match status" value="1"/>
</dbReference>
<evidence type="ECO:0000259" key="7">
    <source>
        <dbReference type="SMART" id="SM01011"/>
    </source>
</evidence>
<dbReference type="InterPro" id="IPR029149">
    <property type="entry name" value="Creatin/AminoP/Spt16_N"/>
</dbReference>
<keyword evidence="4" id="KW-0224">Dipeptidase</keyword>
<proteinExistence type="predicted"/>
<dbReference type="PANTHER" id="PTHR48480:SF2">
    <property type="entry name" value="PEPTIDASE D"/>
    <property type="match status" value="1"/>
</dbReference>
<dbReference type="GO" id="GO:0016805">
    <property type="term" value="F:dipeptidase activity"/>
    <property type="evidence" value="ECO:0007669"/>
    <property type="project" value="UniProtKB-KW"/>
</dbReference>
<reference evidence="8 9" key="1">
    <citation type="journal article" date="2015" name="Genome Biol. Evol.">
        <title>The genome of winter moth (Operophtera brumata) provides a genomic perspective on sexual dimorphism and phenology.</title>
        <authorList>
            <person name="Derks M.F."/>
            <person name="Smit S."/>
            <person name="Salis L."/>
            <person name="Schijlen E."/>
            <person name="Bossers A."/>
            <person name="Mateman C."/>
            <person name="Pijl A.S."/>
            <person name="de Ridder D."/>
            <person name="Groenen M.A."/>
            <person name="Visser M.E."/>
            <person name="Megens H.J."/>
        </authorList>
    </citation>
    <scope>NUCLEOTIDE SEQUENCE [LARGE SCALE GENOMIC DNA]</scope>
    <source>
        <strain evidence="8">WM2013NL</strain>
        <tissue evidence="8">Head and thorax</tissue>
    </source>
</reference>
<keyword evidence="2" id="KW-0479">Metal-binding</keyword>
<keyword evidence="1" id="KW-0645">Protease</keyword>
<dbReference type="AlphaFoldDB" id="A0A0L7LBM2"/>
<evidence type="ECO:0000256" key="5">
    <source>
        <dbReference type="ARBA" id="ARBA00023049"/>
    </source>
</evidence>
<dbReference type="SUPFAM" id="SSF53092">
    <property type="entry name" value="Creatinase/prolidase N-terminal domain"/>
    <property type="match status" value="1"/>
</dbReference>
<dbReference type="Pfam" id="PF05195">
    <property type="entry name" value="AMP_N"/>
    <property type="match status" value="1"/>
</dbReference>
<evidence type="ECO:0000313" key="9">
    <source>
        <dbReference type="Proteomes" id="UP000037510"/>
    </source>
</evidence>
<dbReference type="STRING" id="104452.A0A0L7LBM2"/>
<keyword evidence="9" id="KW-1185">Reference proteome</keyword>
<evidence type="ECO:0000256" key="2">
    <source>
        <dbReference type="ARBA" id="ARBA00022723"/>
    </source>
</evidence>
<dbReference type="InterPro" id="IPR052433">
    <property type="entry name" value="X-Pro_dipept-like"/>
</dbReference>
<gene>
    <name evidence="8" type="ORF">OBRU01_11792</name>
</gene>
<dbReference type="GO" id="GO:0006508">
    <property type="term" value="P:proteolysis"/>
    <property type="evidence" value="ECO:0007669"/>
    <property type="project" value="UniProtKB-KW"/>
</dbReference>
<name>A0A0L7LBM2_OPEBR</name>
<dbReference type="EMBL" id="JTDY01001819">
    <property type="protein sequence ID" value="KOB72794.1"/>
    <property type="molecule type" value="Genomic_DNA"/>
</dbReference>
<evidence type="ECO:0000256" key="4">
    <source>
        <dbReference type="ARBA" id="ARBA00022997"/>
    </source>
</evidence>
<dbReference type="InterPro" id="IPR036005">
    <property type="entry name" value="Creatinase/aminopeptidase-like"/>
</dbReference>
<dbReference type="InterPro" id="IPR007865">
    <property type="entry name" value="Aminopep_P_N"/>
</dbReference>
<feature type="region of interest" description="Disordered" evidence="6">
    <location>
        <begin position="136"/>
        <end position="169"/>
    </location>
</feature>
<evidence type="ECO:0000256" key="6">
    <source>
        <dbReference type="SAM" id="MobiDB-lite"/>
    </source>
</evidence>
<evidence type="ECO:0000256" key="1">
    <source>
        <dbReference type="ARBA" id="ARBA00022670"/>
    </source>
</evidence>
<dbReference type="GO" id="GO:0030145">
    <property type="term" value="F:manganese ion binding"/>
    <property type="evidence" value="ECO:0007669"/>
    <property type="project" value="InterPro"/>
</dbReference>
<dbReference type="Proteomes" id="UP000037510">
    <property type="component" value="Unassembled WGS sequence"/>
</dbReference>
<dbReference type="Gene3D" id="3.90.230.10">
    <property type="entry name" value="Creatinase/methionine aminopeptidase superfamily"/>
    <property type="match status" value="1"/>
</dbReference>
<dbReference type="PANTHER" id="PTHR48480">
    <property type="match status" value="1"/>
</dbReference>
<sequence length="231" mass="25773">MAATWCMGPGTLQVPLSLFAKNRERLAEKLKSGQVVVLQGGDEVSFYDTDVQYNTFRQSYFTWVCGVREPGCYFALDVTTKKGHLFVPRLPEEYEVWMGKLLSCEDFKKIYASGPNTDSEEIEVMRYVCKISSEAHKQPTSRARSRPTASSARTRGSCTRPCSPHGTPSSADITCSFPANGKFSEDQRLVYEAVLAARDAVIDMHLTANRVMLEHLKKGGLLKGDVDQMIE</sequence>
<comment type="caution">
    <text evidence="8">The sequence shown here is derived from an EMBL/GenBank/DDBJ whole genome shotgun (WGS) entry which is preliminary data.</text>
</comment>
<organism evidence="8 9">
    <name type="scientific">Operophtera brumata</name>
    <name type="common">Winter moth</name>
    <name type="synonym">Phalaena brumata</name>
    <dbReference type="NCBI Taxonomy" id="104452"/>
    <lineage>
        <taxon>Eukaryota</taxon>
        <taxon>Metazoa</taxon>
        <taxon>Ecdysozoa</taxon>
        <taxon>Arthropoda</taxon>
        <taxon>Hexapoda</taxon>
        <taxon>Insecta</taxon>
        <taxon>Pterygota</taxon>
        <taxon>Neoptera</taxon>
        <taxon>Endopterygota</taxon>
        <taxon>Lepidoptera</taxon>
        <taxon>Glossata</taxon>
        <taxon>Ditrysia</taxon>
        <taxon>Geometroidea</taxon>
        <taxon>Geometridae</taxon>
        <taxon>Larentiinae</taxon>
        <taxon>Operophtera</taxon>
    </lineage>
</organism>
<evidence type="ECO:0000313" key="8">
    <source>
        <dbReference type="EMBL" id="KOB72794.1"/>
    </source>
</evidence>
<dbReference type="SUPFAM" id="SSF55920">
    <property type="entry name" value="Creatinase/aminopeptidase"/>
    <property type="match status" value="1"/>
</dbReference>
<keyword evidence="3" id="KW-0378">Hydrolase</keyword>
<feature type="compositionally biased region" description="Low complexity" evidence="6">
    <location>
        <begin position="140"/>
        <end position="155"/>
    </location>
</feature>
<accession>A0A0L7LBM2</accession>
<keyword evidence="5" id="KW-0482">Metalloprotease</keyword>
<protein>
    <submittedName>
        <fullName evidence="8">Xaa-pro dipeptidase</fullName>
    </submittedName>
</protein>
<evidence type="ECO:0000256" key="3">
    <source>
        <dbReference type="ARBA" id="ARBA00022801"/>
    </source>
</evidence>